<dbReference type="PANTHER" id="PTHR11042">
    <property type="entry name" value="EUKARYOTIC TRANSLATION INITIATION FACTOR 2-ALPHA KINASE EIF2-ALPHA KINASE -RELATED"/>
    <property type="match status" value="1"/>
</dbReference>
<sequence length="652" mass="74734">MECLLEVICQLQECDPVKRKLLYADLYENLKDLTRIKFQNLFNKSSIFDVILKSFEKNGYIYTVIQNSNLKMTDSSLELIPSLSSLQLSSRAEYGDSRYANEFKEIKGIGHGSFGSVFQVRSHLDQNEYAIKKIYCKNYQLKQQAQQEVKHFSRLSHPNVVNYKTSWIENDLSPQSSEDTSCENVSSLETSSDRVSEDSLIYFKNSPMFFEEEEGKDYSVPRIGVCQTQEVQKLSSSKVISTCYPTPAERCFNSQYKDSLVKITEITSKTQSSSSSLLNTNASELGEHDSISYNDEGLCDKSINSSVEDLPHYKNQNTRFNSKSYSGFEKRETCIVLKTMDHWSMPLVKESGLLALDRFQNGSACISMLRNLYMQPVTLYIQMELCGMRLKDYLNERNNTEPQTGPEVFSKVDLEEVLNIFQQLLKGVDHIHSKGLIHRDLKPQNILFDIGNNHKVKIGDLGLSTMSSATIDTDYHDDISSHTPNVGTCLYCAPEQKKGSSYDFKADMFSLGVILLELLHPFATEMERVECLRGLQSGIVPSEIEQKWPELTKVIKSLTQTDPGKRPMALEVLNSLSPNKTEIIKDLQKCYQELLYTTEEQKRMLEEQRKQLFFLCQSKDSLNKENQELRIQLQNKELELESLRNNSYSKRT</sequence>
<keyword evidence="6 11" id="KW-0067">ATP-binding</keyword>
<keyword evidence="2" id="KW-0723">Serine/threonine-protein kinase</keyword>
<evidence type="ECO:0000256" key="10">
    <source>
        <dbReference type="ARBA" id="ARBA00048977"/>
    </source>
</evidence>
<dbReference type="EC" id="2.7.11.1" evidence="1"/>
<dbReference type="PROSITE" id="PS00107">
    <property type="entry name" value="PROTEIN_KINASE_ATP"/>
    <property type="match status" value="1"/>
</dbReference>
<evidence type="ECO:0000256" key="3">
    <source>
        <dbReference type="ARBA" id="ARBA00022679"/>
    </source>
</evidence>
<dbReference type="InterPro" id="IPR011009">
    <property type="entry name" value="Kinase-like_dom_sf"/>
</dbReference>
<comment type="catalytic activity">
    <reaction evidence="9">
        <text>L-threonyl-[protein] + ATP = O-phospho-L-threonyl-[protein] + ADP + H(+)</text>
        <dbReference type="Rhea" id="RHEA:46608"/>
        <dbReference type="Rhea" id="RHEA-COMP:11060"/>
        <dbReference type="Rhea" id="RHEA-COMP:11605"/>
        <dbReference type="ChEBI" id="CHEBI:15378"/>
        <dbReference type="ChEBI" id="CHEBI:30013"/>
        <dbReference type="ChEBI" id="CHEBI:30616"/>
        <dbReference type="ChEBI" id="CHEBI:61977"/>
        <dbReference type="ChEBI" id="CHEBI:456216"/>
        <dbReference type="EC" id="2.7.11.1"/>
    </reaction>
    <physiologicalReaction direction="left-to-right" evidence="9">
        <dbReference type="Rhea" id="RHEA:46609"/>
    </physiologicalReaction>
</comment>
<dbReference type="SUPFAM" id="SSF56112">
    <property type="entry name" value="Protein kinase-like (PK-like)"/>
    <property type="match status" value="1"/>
</dbReference>
<dbReference type="RefSeq" id="XP_022237416.1">
    <property type="nucleotide sequence ID" value="XM_022381708.1"/>
</dbReference>
<evidence type="ECO:0000256" key="6">
    <source>
        <dbReference type="ARBA" id="ARBA00022840"/>
    </source>
</evidence>
<gene>
    <name evidence="15" type="primary">LOC106478168</name>
</gene>
<keyword evidence="7" id="KW-0652">Protein synthesis inhibitor</keyword>
<dbReference type="PANTHER" id="PTHR11042:SF160">
    <property type="entry name" value="EUKARYOTIC TRANSLATION INITIATION FACTOR 2-ALPHA KINASE 1"/>
    <property type="match status" value="1"/>
</dbReference>
<evidence type="ECO:0000256" key="2">
    <source>
        <dbReference type="ARBA" id="ARBA00022527"/>
    </source>
</evidence>
<protein>
    <recommendedName>
        <fullName evidence="1">non-specific serine/threonine protein kinase</fullName>
        <ecNumber evidence="1">2.7.11.1</ecNumber>
    </recommendedName>
</protein>
<dbReference type="Gene3D" id="3.30.200.20">
    <property type="entry name" value="Phosphorylase Kinase, domain 1"/>
    <property type="match status" value="1"/>
</dbReference>
<evidence type="ECO:0000256" key="8">
    <source>
        <dbReference type="ARBA" id="ARBA00037982"/>
    </source>
</evidence>
<accession>A0ABM1S1B1</accession>
<proteinExistence type="inferred from homology"/>
<comment type="catalytic activity">
    <reaction evidence="10">
        <text>L-seryl-[protein] + ATP = O-phospho-L-seryl-[protein] + ADP + H(+)</text>
        <dbReference type="Rhea" id="RHEA:17989"/>
        <dbReference type="Rhea" id="RHEA-COMP:9863"/>
        <dbReference type="Rhea" id="RHEA-COMP:11604"/>
        <dbReference type="ChEBI" id="CHEBI:15378"/>
        <dbReference type="ChEBI" id="CHEBI:29999"/>
        <dbReference type="ChEBI" id="CHEBI:30616"/>
        <dbReference type="ChEBI" id="CHEBI:83421"/>
        <dbReference type="ChEBI" id="CHEBI:456216"/>
        <dbReference type="EC" id="2.7.11.1"/>
    </reaction>
    <physiologicalReaction direction="left-to-right" evidence="10">
        <dbReference type="Rhea" id="RHEA:17990"/>
    </physiologicalReaction>
</comment>
<evidence type="ECO:0000313" key="15">
    <source>
        <dbReference type="RefSeq" id="XP_022237416.1"/>
    </source>
</evidence>
<dbReference type="GeneID" id="106478168"/>
<dbReference type="Pfam" id="PF00069">
    <property type="entry name" value="Pkinase"/>
    <property type="match status" value="2"/>
</dbReference>
<evidence type="ECO:0000256" key="9">
    <source>
        <dbReference type="ARBA" id="ARBA00048659"/>
    </source>
</evidence>
<organism evidence="14 15">
    <name type="scientific">Limulus polyphemus</name>
    <name type="common">Atlantic horseshoe crab</name>
    <dbReference type="NCBI Taxonomy" id="6850"/>
    <lineage>
        <taxon>Eukaryota</taxon>
        <taxon>Metazoa</taxon>
        <taxon>Ecdysozoa</taxon>
        <taxon>Arthropoda</taxon>
        <taxon>Chelicerata</taxon>
        <taxon>Merostomata</taxon>
        <taxon>Xiphosura</taxon>
        <taxon>Limulidae</taxon>
        <taxon>Limulus</taxon>
    </lineage>
</organism>
<evidence type="ECO:0000259" key="13">
    <source>
        <dbReference type="PROSITE" id="PS50011"/>
    </source>
</evidence>
<comment type="similarity">
    <text evidence="8">Belongs to the protein kinase superfamily. Ser/Thr protein kinase family. GCN2 subfamily.</text>
</comment>
<dbReference type="InterPro" id="IPR008271">
    <property type="entry name" value="Ser/Thr_kinase_AS"/>
</dbReference>
<reference evidence="15" key="1">
    <citation type="submission" date="2025-08" db="UniProtKB">
        <authorList>
            <consortium name="RefSeq"/>
        </authorList>
    </citation>
    <scope>IDENTIFICATION</scope>
    <source>
        <tissue evidence="15">Muscle</tissue>
    </source>
</reference>
<evidence type="ECO:0000256" key="4">
    <source>
        <dbReference type="ARBA" id="ARBA00022741"/>
    </source>
</evidence>
<feature type="domain" description="Protein kinase" evidence="13">
    <location>
        <begin position="103"/>
        <end position="584"/>
    </location>
</feature>
<dbReference type="PROSITE" id="PS00108">
    <property type="entry name" value="PROTEIN_KINASE_ST"/>
    <property type="match status" value="1"/>
</dbReference>
<dbReference type="SMART" id="SM00220">
    <property type="entry name" value="S_TKc"/>
    <property type="match status" value="1"/>
</dbReference>
<dbReference type="Gene3D" id="1.10.510.10">
    <property type="entry name" value="Transferase(Phosphotransferase) domain 1"/>
    <property type="match status" value="1"/>
</dbReference>
<dbReference type="InterPro" id="IPR000719">
    <property type="entry name" value="Prot_kinase_dom"/>
</dbReference>
<feature type="binding site" evidence="11">
    <location>
        <position position="133"/>
    </location>
    <ligand>
        <name>ATP</name>
        <dbReference type="ChEBI" id="CHEBI:30616"/>
    </ligand>
</feature>
<feature type="coiled-coil region" evidence="12">
    <location>
        <begin position="619"/>
        <end position="646"/>
    </location>
</feature>
<evidence type="ECO:0000256" key="7">
    <source>
        <dbReference type="ARBA" id="ARBA00023193"/>
    </source>
</evidence>
<dbReference type="Proteomes" id="UP000694941">
    <property type="component" value="Unplaced"/>
</dbReference>
<name>A0ABM1S1B1_LIMPO</name>
<dbReference type="InterPro" id="IPR017441">
    <property type="entry name" value="Protein_kinase_ATP_BS"/>
</dbReference>
<keyword evidence="3" id="KW-0808">Transferase</keyword>
<dbReference type="InterPro" id="IPR050339">
    <property type="entry name" value="CC_SR_Kinase"/>
</dbReference>
<evidence type="ECO:0000313" key="14">
    <source>
        <dbReference type="Proteomes" id="UP000694941"/>
    </source>
</evidence>
<evidence type="ECO:0000256" key="5">
    <source>
        <dbReference type="ARBA" id="ARBA00022777"/>
    </source>
</evidence>
<evidence type="ECO:0000256" key="11">
    <source>
        <dbReference type="PROSITE-ProRule" id="PRU10141"/>
    </source>
</evidence>
<dbReference type="PROSITE" id="PS50011">
    <property type="entry name" value="PROTEIN_KINASE_DOM"/>
    <property type="match status" value="1"/>
</dbReference>
<keyword evidence="12" id="KW-0175">Coiled coil</keyword>
<keyword evidence="5" id="KW-0418">Kinase</keyword>
<keyword evidence="4 11" id="KW-0547">Nucleotide-binding</keyword>
<evidence type="ECO:0000256" key="12">
    <source>
        <dbReference type="SAM" id="Coils"/>
    </source>
</evidence>
<keyword evidence="14" id="KW-1185">Reference proteome</keyword>
<evidence type="ECO:0000256" key="1">
    <source>
        <dbReference type="ARBA" id="ARBA00012513"/>
    </source>
</evidence>